<feature type="transmembrane region" description="Helical" evidence="7">
    <location>
        <begin position="296"/>
        <end position="324"/>
    </location>
</feature>
<comment type="subcellular location">
    <subcellularLocation>
        <location evidence="1">Membrane</location>
    </subcellularLocation>
</comment>
<feature type="transmembrane region" description="Helical" evidence="7">
    <location>
        <begin position="183"/>
        <end position="204"/>
    </location>
</feature>
<keyword evidence="10" id="KW-1185">Reference proteome</keyword>
<dbReference type="InParanoid" id="A0A7M7R992"/>
<dbReference type="GO" id="GO:0009755">
    <property type="term" value="P:hormone-mediated signaling pathway"/>
    <property type="evidence" value="ECO:0000318"/>
    <property type="project" value="GO_Central"/>
</dbReference>
<dbReference type="Pfam" id="PF00001">
    <property type="entry name" value="7tm_1"/>
    <property type="match status" value="1"/>
</dbReference>
<feature type="transmembrane region" description="Helical" evidence="7">
    <location>
        <begin position="330"/>
        <end position="350"/>
    </location>
</feature>
<accession>A0A7M7R992</accession>
<dbReference type="FunFam" id="1.20.1070.10:FF:001281">
    <property type="entry name" value="Uncharacterized protein"/>
    <property type="match status" value="1"/>
</dbReference>
<dbReference type="GO" id="GO:0008528">
    <property type="term" value="F:G protein-coupled peptide receptor activity"/>
    <property type="evidence" value="ECO:0000318"/>
    <property type="project" value="GO_Central"/>
</dbReference>
<dbReference type="GeneID" id="115918067"/>
<dbReference type="PANTHER" id="PTHR24372">
    <property type="entry name" value="GLYCOPROTEIN HORMONE RECEPTOR"/>
    <property type="match status" value="1"/>
</dbReference>
<feature type="transmembrane region" description="Helical" evidence="7">
    <location>
        <begin position="142"/>
        <end position="162"/>
    </location>
</feature>
<dbReference type="GO" id="GO:0005886">
    <property type="term" value="C:plasma membrane"/>
    <property type="evidence" value="ECO:0000318"/>
    <property type="project" value="GO_Central"/>
</dbReference>
<reference evidence="9" key="2">
    <citation type="submission" date="2021-01" db="UniProtKB">
        <authorList>
            <consortium name="EnsemblMetazoa"/>
        </authorList>
    </citation>
    <scope>IDENTIFICATION</scope>
</reference>
<evidence type="ECO:0000313" key="9">
    <source>
        <dbReference type="EnsemblMetazoa" id="XP_780641"/>
    </source>
</evidence>
<proteinExistence type="predicted"/>
<evidence type="ECO:0000259" key="8">
    <source>
        <dbReference type="PROSITE" id="PS50262"/>
    </source>
</evidence>
<evidence type="ECO:0000256" key="5">
    <source>
        <dbReference type="ARBA" id="ARBA00022989"/>
    </source>
</evidence>
<dbReference type="InterPro" id="IPR017452">
    <property type="entry name" value="GPCR_Rhodpsn_7TM"/>
</dbReference>
<dbReference type="GO" id="GO:0007189">
    <property type="term" value="P:adenylate cyclase-activating G protein-coupled receptor signaling pathway"/>
    <property type="evidence" value="ECO:0000318"/>
    <property type="project" value="GO_Central"/>
</dbReference>
<reference evidence="10" key="1">
    <citation type="submission" date="2015-02" db="EMBL/GenBank/DDBJ databases">
        <title>Genome sequencing for Strongylocentrotus purpuratus.</title>
        <authorList>
            <person name="Murali S."/>
            <person name="Liu Y."/>
            <person name="Vee V."/>
            <person name="English A."/>
            <person name="Wang M."/>
            <person name="Skinner E."/>
            <person name="Han Y."/>
            <person name="Muzny D.M."/>
            <person name="Worley K.C."/>
            <person name="Gibbs R.A."/>
        </authorList>
    </citation>
    <scope>NUCLEOTIDE SEQUENCE</scope>
</reference>
<dbReference type="InterPro" id="IPR000276">
    <property type="entry name" value="GPCR_Rhodpsn"/>
</dbReference>
<evidence type="ECO:0000256" key="6">
    <source>
        <dbReference type="ARBA" id="ARBA00023136"/>
    </source>
</evidence>
<evidence type="ECO:0000313" key="10">
    <source>
        <dbReference type="Proteomes" id="UP000007110"/>
    </source>
</evidence>
<dbReference type="PROSITE" id="PS50262">
    <property type="entry name" value="G_PROTEIN_RECEP_F1_2"/>
    <property type="match status" value="1"/>
</dbReference>
<name>A0A7M7R992_STRPU</name>
<keyword evidence="2" id="KW-0433">Leucine-rich repeat</keyword>
<dbReference type="PRINTS" id="PR00237">
    <property type="entry name" value="GPCRRHODOPSN"/>
</dbReference>
<dbReference type="OMA" id="SEWQECC"/>
<feature type="transmembrane region" description="Helical" evidence="7">
    <location>
        <begin position="98"/>
        <end position="122"/>
    </location>
</feature>
<dbReference type="Proteomes" id="UP000007110">
    <property type="component" value="Unassembled WGS sequence"/>
</dbReference>
<sequence length="381" mass="42115">MMNFTTASPGSGEEEYVPSLSEWQECCNATRHDMDFQCGTTLTAFSSCDKLLDNLAIEVLVWIVGMSSFLGNAFVLILRSRTFCSKTSRIARINALMILSLAAADILNGIYLLIIGSVGAKFGYDYYFFADKWLGSPLCQVAGYMATVSGQMSVFMLTLISIERMLAIVFPFRLEFHMGTRTTGIAIMFIWLVSIIICSIPFMFPSSFTGFYGNSDVCIGLPVGLYIYAVPGGGESGELEIEGSSWYFGIAIYVGINVLCLSTILICYIIIFYVVKRSGRRANRTKDSLQEIQMAGRMAVIVCTDFAAWFPIVVMFILVLVHAWNMPATLYAFVVALLLPINSALNPYIYTITQVMSKRRERLGKSTNISGISGVSLDKLT</sequence>
<feature type="transmembrane region" description="Helical" evidence="7">
    <location>
        <begin position="59"/>
        <end position="78"/>
    </location>
</feature>
<evidence type="ECO:0000256" key="2">
    <source>
        <dbReference type="ARBA" id="ARBA00022614"/>
    </source>
</evidence>
<feature type="domain" description="G-protein coupled receptors family 1 profile" evidence="8">
    <location>
        <begin position="71"/>
        <end position="350"/>
    </location>
</feature>
<protein>
    <recommendedName>
        <fullName evidence="8">G-protein coupled receptors family 1 profile domain-containing protein</fullName>
    </recommendedName>
</protein>
<keyword evidence="4" id="KW-0677">Repeat</keyword>
<keyword evidence="5 7" id="KW-1133">Transmembrane helix</keyword>
<keyword evidence="3 7" id="KW-0812">Transmembrane</keyword>
<dbReference type="SUPFAM" id="SSF81321">
    <property type="entry name" value="Family A G protein-coupled receptor-like"/>
    <property type="match status" value="1"/>
</dbReference>
<dbReference type="EnsemblMetazoa" id="XM_775548">
    <property type="protein sequence ID" value="XP_780641"/>
    <property type="gene ID" value="LOC115918067"/>
</dbReference>
<evidence type="ECO:0000256" key="3">
    <source>
        <dbReference type="ARBA" id="ARBA00022692"/>
    </source>
</evidence>
<feature type="transmembrane region" description="Helical" evidence="7">
    <location>
        <begin position="246"/>
        <end position="275"/>
    </location>
</feature>
<dbReference type="PANTHER" id="PTHR24372:SF77">
    <property type="entry name" value="G-PROTEIN COUPLED RECEPTORS FAMILY 1 PROFILE DOMAIN-CONTAINING PROTEIN"/>
    <property type="match status" value="1"/>
</dbReference>
<dbReference type="KEGG" id="spu:115918067"/>
<dbReference type="RefSeq" id="XP_780641.3">
    <property type="nucleotide sequence ID" value="XM_775548.4"/>
</dbReference>
<evidence type="ECO:0000256" key="1">
    <source>
        <dbReference type="ARBA" id="ARBA00004370"/>
    </source>
</evidence>
<dbReference type="OrthoDB" id="5950040at2759"/>
<evidence type="ECO:0000256" key="7">
    <source>
        <dbReference type="SAM" id="Phobius"/>
    </source>
</evidence>
<organism evidence="9 10">
    <name type="scientific">Strongylocentrotus purpuratus</name>
    <name type="common">Purple sea urchin</name>
    <dbReference type="NCBI Taxonomy" id="7668"/>
    <lineage>
        <taxon>Eukaryota</taxon>
        <taxon>Metazoa</taxon>
        <taxon>Echinodermata</taxon>
        <taxon>Eleutherozoa</taxon>
        <taxon>Echinozoa</taxon>
        <taxon>Echinoidea</taxon>
        <taxon>Euechinoidea</taxon>
        <taxon>Echinacea</taxon>
        <taxon>Camarodonta</taxon>
        <taxon>Echinidea</taxon>
        <taxon>Strongylocentrotidae</taxon>
        <taxon>Strongylocentrotus</taxon>
    </lineage>
</organism>
<dbReference type="AlphaFoldDB" id="A0A7M7R992"/>
<keyword evidence="6 7" id="KW-0472">Membrane</keyword>
<evidence type="ECO:0000256" key="4">
    <source>
        <dbReference type="ARBA" id="ARBA00022737"/>
    </source>
</evidence>
<dbReference type="Gene3D" id="1.20.1070.10">
    <property type="entry name" value="Rhodopsin 7-helix transmembrane proteins"/>
    <property type="match status" value="1"/>
</dbReference>